<evidence type="ECO:0000259" key="1">
    <source>
        <dbReference type="PROSITE" id="PS50995"/>
    </source>
</evidence>
<feature type="domain" description="HTH marR-type" evidence="1">
    <location>
        <begin position="1"/>
        <end position="136"/>
    </location>
</feature>
<dbReference type="PRINTS" id="PR00598">
    <property type="entry name" value="HTHMARR"/>
</dbReference>
<sequence>MKNIGKMIHVIDVKLKRKIDRLADEYNLTLIQFIAMEHIFIASKKGDVFQRDLEAALDVRRSTISNVLGILENKGYIRRESVVCDARLKKLVLTSAGESTFIEFEQRLAQDEAQDFQVFTDDEMETLLRLLKRLSETIK</sequence>
<name>A0A9J6QYS6_9FIRM</name>
<dbReference type="InterPro" id="IPR039422">
    <property type="entry name" value="MarR/SlyA-like"/>
</dbReference>
<dbReference type="GO" id="GO:0006950">
    <property type="term" value="P:response to stress"/>
    <property type="evidence" value="ECO:0007669"/>
    <property type="project" value="TreeGrafter"/>
</dbReference>
<dbReference type="Gene3D" id="1.10.10.10">
    <property type="entry name" value="Winged helix-like DNA-binding domain superfamily/Winged helix DNA-binding domain"/>
    <property type="match status" value="1"/>
</dbReference>
<reference evidence="2" key="1">
    <citation type="submission" date="2022-09" db="EMBL/GenBank/DDBJ databases">
        <title>Culturomic study of gut microbiota in children with autism spectrum disorder.</title>
        <authorList>
            <person name="Efimov B.A."/>
            <person name="Chaplin A.V."/>
            <person name="Sokolova S.R."/>
            <person name="Pikina A.P."/>
            <person name="Korzhanova M."/>
            <person name="Belova V."/>
            <person name="Korostin D."/>
        </authorList>
    </citation>
    <scope>NUCLEOTIDE SEQUENCE</scope>
    <source>
        <strain evidence="2">ASD5510</strain>
    </source>
</reference>
<dbReference type="InterPro" id="IPR036388">
    <property type="entry name" value="WH-like_DNA-bd_sf"/>
</dbReference>
<proteinExistence type="predicted"/>
<dbReference type="SMART" id="SM00347">
    <property type="entry name" value="HTH_MARR"/>
    <property type="match status" value="1"/>
</dbReference>
<accession>A0A9J6QYS6</accession>
<dbReference type="EMBL" id="JAOSHN010000012">
    <property type="protein sequence ID" value="MCU7380675.1"/>
    <property type="molecule type" value="Genomic_DNA"/>
</dbReference>
<dbReference type="PROSITE" id="PS50995">
    <property type="entry name" value="HTH_MARR_2"/>
    <property type="match status" value="1"/>
</dbReference>
<dbReference type="PANTHER" id="PTHR33164">
    <property type="entry name" value="TRANSCRIPTIONAL REGULATOR, MARR FAMILY"/>
    <property type="match status" value="1"/>
</dbReference>
<evidence type="ECO:0000313" key="2">
    <source>
        <dbReference type="EMBL" id="MCU7380675.1"/>
    </source>
</evidence>
<dbReference type="PANTHER" id="PTHR33164:SF43">
    <property type="entry name" value="HTH-TYPE TRANSCRIPTIONAL REPRESSOR YETL"/>
    <property type="match status" value="1"/>
</dbReference>
<protein>
    <submittedName>
        <fullName evidence="2">MarR family transcriptional regulator</fullName>
    </submittedName>
</protein>
<dbReference type="GO" id="GO:0003700">
    <property type="term" value="F:DNA-binding transcription factor activity"/>
    <property type="evidence" value="ECO:0007669"/>
    <property type="project" value="InterPro"/>
</dbReference>
<evidence type="ECO:0000313" key="3">
    <source>
        <dbReference type="Proteomes" id="UP001065549"/>
    </source>
</evidence>
<organism evidence="2 3">
    <name type="scientific">Hominibacterium faecale</name>
    <dbReference type="NCBI Taxonomy" id="2839743"/>
    <lineage>
        <taxon>Bacteria</taxon>
        <taxon>Bacillati</taxon>
        <taxon>Bacillota</taxon>
        <taxon>Clostridia</taxon>
        <taxon>Peptostreptococcales</taxon>
        <taxon>Anaerovoracaceae</taxon>
        <taxon>Hominibacterium</taxon>
    </lineage>
</organism>
<comment type="caution">
    <text evidence="2">The sequence shown here is derived from an EMBL/GenBank/DDBJ whole genome shotgun (WGS) entry which is preliminary data.</text>
</comment>
<dbReference type="SUPFAM" id="SSF46785">
    <property type="entry name" value="Winged helix' DNA-binding domain"/>
    <property type="match status" value="1"/>
</dbReference>
<gene>
    <name evidence="2" type="ORF">OBO34_20385</name>
</gene>
<dbReference type="Proteomes" id="UP001065549">
    <property type="component" value="Unassembled WGS sequence"/>
</dbReference>
<dbReference type="InterPro" id="IPR036390">
    <property type="entry name" value="WH_DNA-bd_sf"/>
</dbReference>
<dbReference type="RefSeq" id="WP_253021008.1">
    <property type="nucleotide sequence ID" value="NZ_JAOSHN010000012.1"/>
</dbReference>
<dbReference type="InterPro" id="IPR000835">
    <property type="entry name" value="HTH_MarR-typ"/>
</dbReference>
<keyword evidence="3" id="KW-1185">Reference proteome</keyword>
<dbReference type="AlphaFoldDB" id="A0A9J6QYS6"/>
<dbReference type="Pfam" id="PF12802">
    <property type="entry name" value="MarR_2"/>
    <property type="match status" value="1"/>
</dbReference>